<dbReference type="Gene3D" id="3.20.20.450">
    <property type="entry name" value="EAL domain"/>
    <property type="match status" value="1"/>
</dbReference>
<comment type="caution">
    <text evidence="4">The sequence shown here is derived from an EMBL/GenBank/DDBJ whole genome shotgun (WGS) entry which is preliminary data.</text>
</comment>
<gene>
    <name evidence="4" type="ORF">ACFFJP_17490</name>
</gene>
<evidence type="ECO:0000259" key="3">
    <source>
        <dbReference type="PROSITE" id="PS50887"/>
    </source>
</evidence>
<dbReference type="InterPro" id="IPR035919">
    <property type="entry name" value="EAL_sf"/>
</dbReference>
<dbReference type="InterPro" id="IPR001633">
    <property type="entry name" value="EAL_dom"/>
</dbReference>
<dbReference type="PANTHER" id="PTHR33121">
    <property type="entry name" value="CYCLIC DI-GMP PHOSPHODIESTERASE PDEF"/>
    <property type="match status" value="1"/>
</dbReference>
<evidence type="ECO:0000313" key="4">
    <source>
        <dbReference type="EMBL" id="MFC0050097.1"/>
    </source>
</evidence>
<dbReference type="InterPro" id="IPR029787">
    <property type="entry name" value="Nucleotide_cyclase"/>
</dbReference>
<dbReference type="CDD" id="cd01948">
    <property type="entry name" value="EAL"/>
    <property type="match status" value="1"/>
</dbReference>
<keyword evidence="5" id="KW-1185">Reference proteome</keyword>
<evidence type="ECO:0000256" key="1">
    <source>
        <dbReference type="SAM" id="Phobius"/>
    </source>
</evidence>
<dbReference type="PROSITE" id="PS50883">
    <property type="entry name" value="EAL"/>
    <property type="match status" value="1"/>
</dbReference>
<keyword evidence="1" id="KW-0472">Membrane</keyword>
<dbReference type="SUPFAM" id="SSF55073">
    <property type="entry name" value="Nucleotide cyclase"/>
    <property type="match status" value="1"/>
</dbReference>
<dbReference type="RefSeq" id="WP_377247236.1">
    <property type="nucleotide sequence ID" value="NZ_JBHLXP010000005.1"/>
</dbReference>
<organism evidence="4 5">
    <name type="scientific">Rheinheimera tilapiae</name>
    <dbReference type="NCBI Taxonomy" id="875043"/>
    <lineage>
        <taxon>Bacteria</taxon>
        <taxon>Pseudomonadati</taxon>
        <taxon>Pseudomonadota</taxon>
        <taxon>Gammaproteobacteria</taxon>
        <taxon>Chromatiales</taxon>
        <taxon>Chromatiaceae</taxon>
        <taxon>Rheinheimera</taxon>
    </lineage>
</organism>
<proteinExistence type="predicted"/>
<reference evidence="4 5" key="1">
    <citation type="submission" date="2024-09" db="EMBL/GenBank/DDBJ databases">
        <authorList>
            <person name="Sun Q."/>
            <person name="Mori K."/>
        </authorList>
    </citation>
    <scope>NUCLEOTIDE SEQUENCE [LARGE SCALE GENOMIC DNA]</scope>
    <source>
        <strain evidence="4 5">KCTC 23315</strain>
    </source>
</reference>
<evidence type="ECO:0000259" key="2">
    <source>
        <dbReference type="PROSITE" id="PS50883"/>
    </source>
</evidence>
<dbReference type="SMART" id="SM00052">
    <property type="entry name" value="EAL"/>
    <property type="match status" value="1"/>
</dbReference>
<dbReference type="EMBL" id="JBHLXP010000005">
    <property type="protein sequence ID" value="MFC0050097.1"/>
    <property type="molecule type" value="Genomic_DNA"/>
</dbReference>
<dbReference type="InterPro" id="IPR000160">
    <property type="entry name" value="GGDEF_dom"/>
</dbReference>
<dbReference type="InterPro" id="IPR050706">
    <property type="entry name" value="Cyclic-di-GMP_PDE-like"/>
</dbReference>
<dbReference type="PROSITE" id="PS50887">
    <property type="entry name" value="GGDEF"/>
    <property type="match status" value="1"/>
</dbReference>
<dbReference type="Pfam" id="PF00563">
    <property type="entry name" value="EAL"/>
    <property type="match status" value="1"/>
</dbReference>
<keyword evidence="1" id="KW-0812">Transmembrane</keyword>
<dbReference type="SMART" id="SM00267">
    <property type="entry name" value="GGDEF"/>
    <property type="match status" value="1"/>
</dbReference>
<feature type="domain" description="EAL" evidence="2">
    <location>
        <begin position="401"/>
        <end position="641"/>
    </location>
</feature>
<evidence type="ECO:0000313" key="5">
    <source>
        <dbReference type="Proteomes" id="UP001589813"/>
    </source>
</evidence>
<dbReference type="Pfam" id="PF00990">
    <property type="entry name" value="GGDEF"/>
    <property type="match status" value="1"/>
</dbReference>
<dbReference type="SUPFAM" id="SSF141868">
    <property type="entry name" value="EAL domain-like"/>
    <property type="match status" value="1"/>
</dbReference>
<dbReference type="Gene3D" id="3.30.70.270">
    <property type="match status" value="1"/>
</dbReference>
<dbReference type="Proteomes" id="UP001589813">
    <property type="component" value="Unassembled WGS sequence"/>
</dbReference>
<sequence length="641" mass="73069">MMKNLRVFWFIQLCGALVLLLVSMITLLQSAQRNTDNITLLHQQVIKQLSNQFSGDDYKMLVQQIRNSLNPQQLQIKTADGKIVHEHNTATAVSSGAEQILRVFGFSRENNQLQSTDGQLTISFKANLDDVDAQFVTQFWLALLLPLLLVIVPLLIVPVRQQAQQKTLSRQIANALDQIVSSDNKLQPDIHLPDTFEQTRLTLLKVADFHHKRQADLLKSAQQMTEDAAKDTVTGLPNRNRFVQFYEETLRDTKHVDFGIFAITRCTELQNINQSRGYHEGDKYVIQVSDLIQRAVAGYRDFKIFRLNSSDFGIILPRITAKEAENFGSQLQSRLSEYQKLAELDSVAYTGMVNYASGKVLGELLAIADTAISLAQTRQSNGWHLVKDDGSVDQTALGFGNQNWRHVIEDVLENNKIHLLVQLIQPASRSAKTYSEVLVRFYSEEDQLLPTASFLAMAEKLDKIIEVDRLIVETALSTIKNKNLQDQYFGLNLSSRCIHDDHFLIWLERRLLKDAAIASRLVFEVSEYGMQQNLKTSKRFIDMLHRNGARLTVEKFGTGMTSFKFFRDIKPDFIKMDGSYTRHIDDDKNNQYFIRLMVDLAHRIGVGVFAESVETQEEKQMLESLFIDGTQGYYIGKPQPI</sequence>
<dbReference type="PANTHER" id="PTHR33121:SF79">
    <property type="entry name" value="CYCLIC DI-GMP PHOSPHODIESTERASE PDED-RELATED"/>
    <property type="match status" value="1"/>
</dbReference>
<keyword evidence="1" id="KW-1133">Transmembrane helix</keyword>
<feature type="transmembrane region" description="Helical" evidence="1">
    <location>
        <begin position="139"/>
        <end position="159"/>
    </location>
</feature>
<name>A0ABV6BH18_9GAMM</name>
<dbReference type="InterPro" id="IPR043128">
    <property type="entry name" value="Rev_trsase/Diguanyl_cyclase"/>
</dbReference>
<protein>
    <submittedName>
        <fullName evidence="4">EAL domain-containing protein</fullName>
    </submittedName>
</protein>
<feature type="domain" description="GGDEF" evidence="3">
    <location>
        <begin position="257"/>
        <end position="388"/>
    </location>
</feature>
<accession>A0ABV6BH18</accession>